<organism evidence="1 2">
    <name type="scientific">Anopheles dirus</name>
    <dbReference type="NCBI Taxonomy" id="7168"/>
    <lineage>
        <taxon>Eukaryota</taxon>
        <taxon>Metazoa</taxon>
        <taxon>Ecdysozoa</taxon>
        <taxon>Arthropoda</taxon>
        <taxon>Hexapoda</taxon>
        <taxon>Insecta</taxon>
        <taxon>Pterygota</taxon>
        <taxon>Neoptera</taxon>
        <taxon>Endopterygota</taxon>
        <taxon>Diptera</taxon>
        <taxon>Nematocera</taxon>
        <taxon>Culicoidea</taxon>
        <taxon>Culicidae</taxon>
        <taxon>Anophelinae</taxon>
        <taxon>Anopheles</taxon>
    </lineage>
</organism>
<dbReference type="GO" id="GO:0045271">
    <property type="term" value="C:respiratory chain complex I"/>
    <property type="evidence" value="ECO:0007669"/>
    <property type="project" value="InterPro"/>
</dbReference>
<reference evidence="1" key="2">
    <citation type="submission" date="2020-05" db="UniProtKB">
        <authorList>
            <consortium name="EnsemblMetazoa"/>
        </authorList>
    </citation>
    <scope>IDENTIFICATION</scope>
    <source>
        <strain evidence="1">WRAIR2</strain>
    </source>
</reference>
<reference evidence="2" key="1">
    <citation type="submission" date="2013-03" db="EMBL/GenBank/DDBJ databases">
        <title>The Genome Sequence of Anopheles dirus WRAIR2.</title>
        <authorList>
            <consortium name="The Broad Institute Genomics Platform"/>
            <person name="Neafsey D.E."/>
            <person name="Walton C."/>
            <person name="Walker B."/>
            <person name="Young S.K."/>
            <person name="Zeng Q."/>
            <person name="Gargeya S."/>
            <person name="Fitzgerald M."/>
            <person name="Haas B."/>
            <person name="Abouelleil A."/>
            <person name="Allen A.W."/>
            <person name="Alvarado L."/>
            <person name="Arachchi H.M."/>
            <person name="Berlin A.M."/>
            <person name="Chapman S.B."/>
            <person name="Gainer-Dewar J."/>
            <person name="Goldberg J."/>
            <person name="Griggs A."/>
            <person name="Gujja S."/>
            <person name="Hansen M."/>
            <person name="Howarth C."/>
            <person name="Imamovic A."/>
            <person name="Ireland A."/>
            <person name="Larimer J."/>
            <person name="McCowan C."/>
            <person name="Murphy C."/>
            <person name="Pearson M."/>
            <person name="Poon T.W."/>
            <person name="Priest M."/>
            <person name="Roberts A."/>
            <person name="Saif S."/>
            <person name="Shea T."/>
            <person name="Sisk P."/>
            <person name="Sykes S."/>
            <person name="Wortman J."/>
            <person name="Nusbaum C."/>
            <person name="Birren B."/>
        </authorList>
    </citation>
    <scope>NUCLEOTIDE SEQUENCE [LARGE SCALE GENOMIC DNA]</scope>
    <source>
        <strain evidence="2">WRAIR2</strain>
    </source>
</reference>
<dbReference type="AlphaFoldDB" id="A0A182N247"/>
<accession>A0A182N247</accession>
<sequence length="152" mass="17558">MASLLKLSRFVFVARKFHCKIEDTYPLDAPKRNMPKVSKPADYELLPGMSPKVFRETEYDNQLGPIPVTGDEAKNFAYKNPEYFSYHNYSYYDIGRSVGCAYRVQPSALPKRTKPFHLPWQKQPDMLYDAAIPVTLSCLHCEVDEKSDVEKK</sequence>
<dbReference type="VEuPathDB" id="VectorBase:ADIR001705"/>
<evidence type="ECO:0000313" key="2">
    <source>
        <dbReference type="Proteomes" id="UP000075884"/>
    </source>
</evidence>
<protein>
    <submittedName>
        <fullName evidence="1">Uncharacterized protein</fullName>
    </submittedName>
</protein>
<proteinExistence type="predicted"/>
<dbReference type="Proteomes" id="UP000075884">
    <property type="component" value="Unassembled WGS sequence"/>
</dbReference>
<name>A0A182N247_9DIPT</name>
<dbReference type="EnsemblMetazoa" id="ADIR001705-RA">
    <property type="protein sequence ID" value="ADIR001705-PA"/>
    <property type="gene ID" value="ADIR001705"/>
</dbReference>
<evidence type="ECO:0000313" key="1">
    <source>
        <dbReference type="EnsemblMetazoa" id="ADIR001705-PA"/>
    </source>
</evidence>
<dbReference type="GO" id="GO:0005739">
    <property type="term" value="C:mitochondrion"/>
    <property type="evidence" value="ECO:0007669"/>
    <property type="project" value="InterPro"/>
</dbReference>
<keyword evidence="2" id="KW-1185">Reference proteome</keyword>
<dbReference type="Pfam" id="PF15880">
    <property type="entry name" value="NDUFV3"/>
    <property type="match status" value="1"/>
</dbReference>
<dbReference type="InterPro" id="IPR026193">
    <property type="entry name" value="NDUFV3"/>
</dbReference>